<dbReference type="AlphaFoldDB" id="A0A150MAJ4"/>
<dbReference type="Proteomes" id="UP000075683">
    <property type="component" value="Unassembled WGS sequence"/>
</dbReference>
<dbReference type="EMBL" id="LQYT01000021">
    <property type="protein sequence ID" value="KYD21229.1"/>
    <property type="molecule type" value="Genomic_DNA"/>
</dbReference>
<accession>A0A150MAJ4</accession>
<organism evidence="1 2">
    <name type="scientific">Caldibacillus debilis</name>
    <dbReference type="NCBI Taxonomy" id="301148"/>
    <lineage>
        <taxon>Bacteria</taxon>
        <taxon>Bacillati</taxon>
        <taxon>Bacillota</taxon>
        <taxon>Bacilli</taxon>
        <taxon>Bacillales</taxon>
        <taxon>Bacillaceae</taxon>
        <taxon>Caldibacillus</taxon>
    </lineage>
</organism>
<proteinExistence type="predicted"/>
<evidence type="ECO:0000313" key="1">
    <source>
        <dbReference type="EMBL" id="KYD21229.1"/>
    </source>
</evidence>
<reference evidence="1 2" key="1">
    <citation type="submission" date="2016-01" db="EMBL/GenBank/DDBJ databases">
        <title>Draft Genome Sequences of Seven Thermophilic Sporeformers Isolated from Foods.</title>
        <authorList>
            <person name="Berendsen E.M."/>
            <person name="Wells-Bennik M.H."/>
            <person name="Krawcyk A.O."/>
            <person name="De Jong A."/>
            <person name="Holsappel S."/>
            <person name="Eijlander R.T."/>
            <person name="Kuipers O.P."/>
        </authorList>
    </citation>
    <scope>NUCLEOTIDE SEQUENCE [LARGE SCALE GENOMIC DNA]</scope>
    <source>
        <strain evidence="1 2">B4135</strain>
    </source>
</reference>
<evidence type="ECO:0000313" key="2">
    <source>
        <dbReference type="Proteomes" id="UP000075683"/>
    </source>
</evidence>
<dbReference type="STRING" id="301148.B4135_0564"/>
<protein>
    <submittedName>
        <fullName evidence="1">Uncharacterized protein</fullName>
    </submittedName>
</protein>
<sequence>MTLSVDVRSIHASEKTAIPILLTVFSLSYQKMIRMGERKDFRLVYQTGRGKKKGKSFSPVPKICYNF</sequence>
<comment type="caution">
    <text evidence="1">The sequence shown here is derived from an EMBL/GenBank/DDBJ whole genome shotgun (WGS) entry which is preliminary data.</text>
</comment>
<gene>
    <name evidence="1" type="ORF">B4135_0564</name>
</gene>
<name>A0A150MAJ4_9BACI</name>